<keyword evidence="1" id="KW-0732">Signal</keyword>
<accession>A0ABU0ED94</accession>
<comment type="caution">
    <text evidence="2">The sequence shown here is derived from an EMBL/GenBank/DDBJ whole genome shotgun (WGS) entry which is preliminary data.</text>
</comment>
<dbReference type="Proteomes" id="UP001239626">
    <property type="component" value="Unassembled WGS sequence"/>
</dbReference>
<name>A0ABU0ED94_9CELL</name>
<evidence type="ECO:0000256" key="1">
    <source>
        <dbReference type="SAM" id="SignalP"/>
    </source>
</evidence>
<gene>
    <name evidence="2" type="ORF">J2X26_001554</name>
</gene>
<evidence type="ECO:0000313" key="3">
    <source>
        <dbReference type="Proteomes" id="UP001239626"/>
    </source>
</evidence>
<evidence type="ECO:0000313" key="2">
    <source>
        <dbReference type="EMBL" id="MDQ0373243.1"/>
    </source>
</evidence>
<proteinExistence type="predicted"/>
<dbReference type="RefSeq" id="WP_307491195.1">
    <property type="nucleotide sequence ID" value="NZ_JAUSVB010000002.1"/>
</dbReference>
<keyword evidence="3" id="KW-1185">Reference proteome</keyword>
<evidence type="ECO:0008006" key="4">
    <source>
        <dbReference type="Google" id="ProtNLM"/>
    </source>
</evidence>
<protein>
    <recommendedName>
        <fullName evidence="4">Hemagglutinin</fullName>
    </recommendedName>
</protein>
<reference evidence="2 3" key="1">
    <citation type="submission" date="2023-07" db="EMBL/GenBank/DDBJ databases">
        <title>Sorghum-associated microbial communities from plants grown in Nebraska, USA.</title>
        <authorList>
            <person name="Schachtman D."/>
        </authorList>
    </citation>
    <scope>NUCLEOTIDE SEQUENCE [LARGE SCALE GENOMIC DNA]</scope>
    <source>
        <strain evidence="2 3">BE332</strain>
    </source>
</reference>
<feature type="signal peptide" evidence="1">
    <location>
        <begin position="1"/>
        <end position="38"/>
    </location>
</feature>
<sequence>MTMPPTAAHRANRMLRALVVTVLAVGLAAVSSPAPASAADTGAFDPGLIISDAIFFDSTTMRASDIQVFLDQMGGSCVPGADGTPCLKNFRQDTTSRAATDRCPGGYVGAVNENAASIIEKVARACGINPQVILVTLQKEQGLVRGSGSGLYANRYRSAMGYGCPDTAACDAQYYGFFNQVYSAASQFRNYALNPTRYGHRVGIVNNVLFHPNAACGSAPVLIQSQATAGLYNYTPYQPNAASLRAGYGTGDSCSSYGNRNFWNYFTDWFGPTTQRAPIGVLDAATGGPSTVTVSGWTLDPDTTASLSVHVFVDGGWAGAATASIPRADVAAVYGKGELHGYQISVPAAAGTHRVCAVAVDGNGGRNTELGCRSATVVNKPPLGALDTVTVNGSEVTLAGWAFDPDTSAPIGVHFYVDGGWGGAVDATLPRADVGAIYRNGDNHGFSITLTVTPGSHSVCAYGIDTTGGPNPGIACRSFTTAAAVQKAPIGVVDAVTVNGATASVSGWAFDPNTVSPIGVRVYLDGVAVANGSANASRPDVAAAYGNGDLHGYTVAFPATAGPHRVCVRGLDSSSGAETELDCRSFTGAAPAAVNALPTGVIDAISVSGTTATVSGWAFDPDTTAPIGVHFYIDGGWAGATTADISRPDVGAVYGKGDLHGYTVALPSTPGQHTLCAYGIDASGGPNPAFACRGFTVG</sequence>
<dbReference type="EMBL" id="JAUSVB010000002">
    <property type="protein sequence ID" value="MDQ0373243.1"/>
    <property type="molecule type" value="Genomic_DNA"/>
</dbReference>
<feature type="chain" id="PRO_5045055667" description="Hemagglutinin" evidence="1">
    <location>
        <begin position="39"/>
        <end position="698"/>
    </location>
</feature>
<organism evidence="2 3">
    <name type="scientific">Cellulomonas humilata</name>
    <dbReference type="NCBI Taxonomy" id="144055"/>
    <lineage>
        <taxon>Bacteria</taxon>
        <taxon>Bacillati</taxon>
        <taxon>Actinomycetota</taxon>
        <taxon>Actinomycetes</taxon>
        <taxon>Micrococcales</taxon>
        <taxon>Cellulomonadaceae</taxon>
        <taxon>Cellulomonas</taxon>
    </lineage>
</organism>